<dbReference type="InterPro" id="IPR003758">
    <property type="entry name" value="LpxK"/>
</dbReference>
<evidence type="ECO:0000256" key="1">
    <source>
        <dbReference type="ARBA" id="ARBA00002274"/>
    </source>
</evidence>
<evidence type="ECO:0000256" key="13">
    <source>
        <dbReference type="HAMAP-Rule" id="MF_00409"/>
    </source>
</evidence>
<dbReference type="Proteomes" id="UP000011563">
    <property type="component" value="Chromosome"/>
</dbReference>
<evidence type="ECO:0000313" key="16">
    <source>
        <dbReference type="Proteomes" id="UP000011563"/>
    </source>
</evidence>
<organism evidence="15 16">
    <name type="scientific">Candidatus Kinetoplastidibacterium blastocrithidiae TCC012E</name>
    <dbReference type="NCBI Taxonomy" id="1208922"/>
    <lineage>
        <taxon>Bacteria</taxon>
        <taxon>Pseudomonadati</taxon>
        <taxon>Pseudomonadota</taxon>
        <taxon>Betaproteobacteria</taxon>
        <taxon>Candidatus Kinetoplastidibacterium</taxon>
    </lineage>
</organism>
<evidence type="ECO:0000256" key="12">
    <source>
        <dbReference type="ARBA" id="ARBA00029757"/>
    </source>
</evidence>
<dbReference type="GO" id="GO:0009244">
    <property type="term" value="P:lipopolysaccharide core region biosynthetic process"/>
    <property type="evidence" value="ECO:0007669"/>
    <property type="project" value="TreeGrafter"/>
</dbReference>
<keyword evidence="7 13" id="KW-0808">Transferase</keyword>
<feature type="transmembrane region" description="Helical" evidence="14">
    <location>
        <begin position="26"/>
        <end position="44"/>
    </location>
</feature>
<dbReference type="GO" id="GO:0009245">
    <property type="term" value="P:lipid A biosynthetic process"/>
    <property type="evidence" value="ECO:0007669"/>
    <property type="project" value="UniProtKB-UniRule"/>
</dbReference>
<dbReference type="PANTHER" id="PTHR42724:SF1">
    <property type="entry name" value="TETRAACYLDISACCHARIDE 4'-KINASE, MITOCHONDRIAL-RELATED"/>
    <property type="match status" value="1"/>
</dbReference>
<dbReference type="GO" id="GO:0005524">
    <property type="term" value="F:ATP binding"/>
    <property type="evidence" value="ECO:0007669"/>
    <property type="project" value="UniProtKB-UniRule"/>
</dbReference>
<evidence type="ECO:0000256" key="5">
    <source>
        <dbReference type="ARBA" id="ARBA00022516"/>
    </source>
</evidence>
<keyword evidence="10 13" id="KW-0067">ATP-binding</keyword>
<evidence type="ECO:0000256" key="7">
    <source>
        <dbReference type="ARBA" id="ARBA00022679"/>
    </source>
</evidence>
<evidence type="ECO:0000313" key="15">
    <source>
        <dbReference type="EMBL" id="AGF49719.1"/>
    </source>
</evidence>
<keyword evidence="8 13" id="KW-0547">Nucleotide-binding</keyword>
<dbReference type="UniPathway" id="UPA00359">
    <property type="reaction ID" value="UER00482"/>
</dbReference>
<dbReference type="InterPro" id="IPR027417">
    <property type="entry name" value="P-loop_NTPase"/>
</dbReference>
<comment type="similarity">
    <text evidence="13">Belongs to the LpxK family.</text>
</comment>
<evidence type="ECO:0000256" key="3">
    <source>
        <dbReference type="ARBA" id="ARBA00012071"/>
    </source>
</evidence>
<evidence type="ECO:0000256" key="10">
    <source>
        <dbReference type="ARBA" id="ARBA00022840"/>
    </source>
</evidence>
<comment type="function">
    <text evidence="1 13">Transfers the gamma-phosphate of ATP to the 4'-position of a tetraacyldisaccharide 1-phosphate intermediate (termed DS-1-P) to form tetraacyldisaccharide 1,4'-bis-phosphate (lipid IVA).</text>
</comment>
<dbReference type="HAMAP" id="MF_00409">
    <property type="entry name" value="LpxK"/>
    <property type="match status" value="1"/>
</dbReference>
<keyword evidence="14" id="KW-1133">Transmembrane helix</keyword>
<dbReference type="KEGG" id="kbt:BCUE_0521"/>
<comment type="catalytic activity">
    <reaction evidence="13">
        <text>a lipid A disaccharide + ATP = a lipid IVA + ADP + H(+)</text>
        <dbReference type="Rhea" id="RHEA:67840"/>
        <dbReference type="ChEBI" id="CHEBI:15378"/>
        <dbReference type="ChEBI" id="CHEBI:30616"/>
        <dbReference type="ChEBI" id="CHEBI:176343"/>
        <dbReference type="ChEBI" id="CHEBI:176425"/>
        <dbReference type="ChEBI" id="CHEBI:456216"/>
        <dbReference type="EC" id="2.7.1.130"/>
    </reaction>
</comment>
<keyword evidence="14" id="KW-0472">Membrane</keyword>
<proteinExistence type="inferred from homology"/>
<dbReference type="NCBIfam" id="TIGR00682">
    <property type="entry name" value="lpxK"/>
    <property type="match status" value="1"/>
</dbReference>
<evidence type="ECO:0000256" key="11">
    <source>
        <dbReference type="ARBA" id="ARBA00023098"/>
    </source>
</evidence>
<keyword evidence="16" id="KW-1185">Reference proteome</keyword>
<name>M1M3K4_9PROT</name>
<dbReference type="EMBL" id="CP003807">
    <property type="protein sequence ID" value="AGF49719.1"/>
    <property type="molecule type" value="Genomic_DNA"/>
</dbReference>
<keyword evidence="5 13" id="KW-0444">Lipid biosynthesis</keyword>
<evidence type="ECO:0000256" key="9">
    <source>
        <dbReference type="ARBA" id="ARBA00022777"/>
    </source>
</evidence>
<dbReference type="PATRIC" id="fig|1208922.3.peg.272"/>
<evidence type="ECO:0000256" key="2">
    <source>
        <dbReference type="ARBA" id="ARBA00004870"/>
    </source>
</evidence>
<comment type="pathway">
    <text evidence="2 13">Glycolipid biosynthesis; lipid IV(A) biosynthesis; lipid IV(A) from (3R)-3-hydroxytetradecanoyl-[acyl-carrier-protein] and UDP-N-acetyl-alpha-D-glucosamine: step 6/6.</text>
</comment>
<dbReference type="Pfam" id="PF02606">
    <property type="entry name" value="LpxK"/>
    <property type="match status" value="1"/>
</dbReference>
<feature type="binding site" evidence="13">
    <location>
        <begin position="66"/>
        <end position="73"/>
    </location>
    <ligand>
        <name>ATP</name>
        <dbReference type="ChEBI" id="CHEBI:30616"/>
    </ligand>
</feature>
<dbReference type="GO" id="GO:0009029">
    <property type="term" value="F:lipid-A 4'-kinase activity"/>
    <property type="evidence" value="ECO:0007669"/>
    <property type="project" value="UniProtKB-UniRule"/>
</dbReference>
<dbReference type="GO" id="GO:0005886">
    <property type="term" value="C:plasma membrane"/>
    <property type="evidence" value="ECO:0007669"/>
    <property type="project" value="TreeGrafter"/>
</dbReference>
<evidence type="ECO:0000256" key="6">
    <source>
        <dbReference type="ARBA" id="ARBA00022556"/>
    </source>
</evidence>
<evidence type="ECO:0000256" key="14">
    <source>
        <dbReference type="SAM" id="Phobius"/>
    </source>
</evidence>
<sequence>MRSINCNRVIEYIHNQWMKKGLISNILYPASYITKSFLFIKNYLYKIKMLRIFRARVPVIVVGNIYIGGTGKTPVVISITKELKSRGWEPGVISRGYGIDVGDRPKVGCKNVCFSEFGDEPTLITKKTGAPISVHPKRDIAIKSLLHNFPNINIIISDDGLQHVSMARDFEIIVQDNRMIGNGRLIPSGPLREQTVRLNQANTIVNNRINYEEMQETNIYLQENRPYTINMYLKPEFAYNISGLEKDFPISYFNCNNYYKKIVALSGIGNNERFIKTLNDCWIYPSSYIKLKDHCKFDKSLFYNISADAILITSKDAVKCLNYEDPRIWEISVDAEFSDKFFFNYLSNQMYQASMKLKDHL</sequence>
<evidence type="ECO:0000256" key="4">
    <source>
        <dbReference type="ARBA" id="ARBA00016436"/>
    </source>
</evidence>
<dbReference type="HOGENOM" id="CLU_038816_2_0_4"/>
<keyword evidence="9 13" id="KW-0418">Kinase</keyword>
<keyword evidence="6 13" id="KW-0441">Lipid A biosynthesis</keyword>
<reference evidence="15 16" key="1">
    <citation type="journal article" date="2013" name="Genome Biol. Evol.">
        <title>Genome evolution and phylogenomic analysis of candidatus kinetoplastibacterium, the betaproteobacterial endosymbionts of strigomonas and angomonas.</title>
        <authorList>
            <person name="Alves J.M."/>
            <person name="Serrano M.G."/>
            <person name="Maia da Silva F."/>
            <person name="Voegtly L.J."/>
            <person name="Matveyev A.V."/>
            <person name="Teixeira M.M."/>
            <person name="Camargo E.P."/>
            <person name="Buck G.A."/>
        </authorList>
    </citation>
    <scope>NUCLEOTIDE SEQUENCE [LARGE SCALE GENOMIC DNA]</scope>
    <source>
        <strain evidence="15 16">TCC012E</strain>
    </source>
</reference>
<protein>
    <recommendedName>
        <fullName evidence="4 13">Tetraacyldisaccharide 4'-kinase</fullName>
        <ecNumber evidence="3 13">2.7.1.130</ecNumber>
    </recommendedName>
    <alternativeName>
        <fullName evidence="12 13">Lipid A 4'-kinase</fullName>
    </alternativeName>
</protein>
<keyword evidence="14" id="KW-0812">Transmembrane</keyword>
<dbReference type="SUPFAM" id="SSF52540">
    <property type="entry name" value="P-loop containing nucleoside triphosphate hydrolases"/>
    <property type="match status" value="1"/>
</dbReference>
<dbReference type="AlphaFoldDB" id="M1M3K4"/>
<dbReference type="PANTHER" id="PTHR42724">
    <property type="entry name" value="TETRAACYLDISACCHARIDE 4'-KINASE"/>
    <property type="match status" value="1"/>
</dbReference>
<gene>
    <name evidence="13" type="primary">lpxK</name>
    <name evidence="15" type="ORF">BCUE_0521</name>
</gene>
<evidence type="ECO:0000256" key="8">
    <source>
        <dbReference type="ARBA" id="ARBA00022741"/>
    </source>
</evidence>
<dbReference type="EC" id="2.7.1.130" evidence="3 13"/>
<accession>M1M3K4</accession>
<keyword evidence="11 13" id="KW-0443">Lipid metabolism</keyword>